<dbReference type="Gene3D" id="1.20.5.340">
    <property type="match status" value="1"/>
</dbReference>
<comment type="caution">
    <text evidence="2">The sequence shown here is derived from an EMBL/GenBank/DDBJ whole genome shotgun (WGS) entry which is preliminary data.</text>
</comment>
<name>A0A938B2R4_UNCTE</name>
<dbReference type="EMBL" id="VGLS01000090">
    <property type="protein sequence ID" value="MBM3223063.1"/>
    <property type="molecule type" value="Genomic_DNA"/>
</dbReference>
<feature type="coiled-coil region" evidence="1">
    <location>
        <begin position="6"/>
        <end position="85"/>
    </location>
</feature>
<organism evidence="2 3">
    <name type="scientific">Tectimicrobiota bacterium</name>
    <dbReference type="NCBI Taxonomy" id="2528274"/>
    <lineage>
        <taxon>Bacteria</taxon>
        <taxon>Pseudomonadati</taxon>
        <taxon>Nitrospinota/Tectimicrobiota group</taxon>
        <taxon>Candidatus Tectimicrobiota</taxon>
    </lineage>
</organism>
<keyword evidence="1" id="KW-0175">Coiled coil</keyword>
<evidence type="ECO:0000256" key="1">
    <source>
        <dbReference type="SAM" id="Coils"/>
    </source>
</evidence>
<gene>
    <name evidence="2" type="ORF">FJZ47_04570</name>
</gene>
<reference evidence="2" key="1">
    <citation type="submission" date="2019-03" db="EMBL/GenBank/DDBJ databases">
        <title>Lake Tanganyika Metagenome-Assembled Genomes (MAGs).</title>
        <authorList>
            <person name="Tran P."/>
        </authorList>
    </citation>
    <scope>NUCLEOTIDE SEQUENCE</scope>
    <source>
        <strain evidence="2">K_DeepCast_65m_m2_066</strain>
    </source>
</reference>
<dbReference type="AlphaFoldDB" id="A0A938B2R4"/>
<protein>
    <recommendedName>
        <fullName evidence="4">Cell division protein ZapB</fullName>
    </recommendedName>
</protein>
<sequence>MDTTRLDRLEQQIGQLLQAFQQLKEENRRLTQCMAQAQQSMDDQQEQLAARQAEQQELHHLRTMNEQLQRERLFMRDRLEEMLVAIERLEGCACISSAS</sequence>
<evidence type="ECO:0000313" key="3">
    <source>
        <dbReference type="Proteomes" id="UP000712673"/>
    </source>
</evidence>
<dbReference type="Proteomes" id="UP000712673">
    <property type="component" value="Unassembled WGS sequence"/>
</dbReference>
<evidence type="ECO:0000313" key="2">
    <source>
        <dbReference type="EMBL" id="MBM3223063.1"/>
    </source>
</evidence>
<accession>A0A938B2R4</accession>
<proteinExistence type="predicted"/>
<evidence type="ECO:0008006" key="4">
    <source>
        <dbReference type="Google" id="ProtNLM"/>
    </source>
</evidence>